<dbReference type="RefSeq" id="WP_114898255.1">
    <property type="nucleotide sequence ID" value="NZ_CP031222.1"/>
</dbReference>
<dbReference type="NCBIfam" id="TIGR02968">
    <property type="entry name" value="succ_dehyd_anc"/>
    <property type="match status" value="1"/>
</dbReference>
<proteinExistence type="predicted"/>
<keyword evidence="12 16" id="KW-0249">Electron transport</keyword>
<feature type="transmembrane region" description="Helical" evidence="19">
    <location>
        <begin position="61"/>
        <end position="82"/>
    </location>
</feature>
<sequence>MNSATGLTGLGSRDWVVQRVSAIVLAVYTLVVFGWVLCHSLNHTLDYASWYGFMMTLPMKIFSLLAILSLAGHAWIGMWTIFTDYINSSVGLRLVLQTATVISIVVFVLWGVQIFW</sequence>
<protein>
    <recommendedName>
        <fullName evidence="4 16">Succinate dehydrogenase hydrophobic membrane anchor subunit</fullName>
    </recommendedName>
</protein>
<dbReference type="Pfam" id="PF01127">
    <property type="entry name" value="Sdh_cyt"/>
    <property type="match status" value="1"/>
</dbReference>
<evidence type="ECO:0000256" key="5">
    <source>
        <dbReference type="ARBA" id="ARBA00022448"/>
    </source>
</evidence>
<evidence type="ECO:0000256" key="4">
    <source>
        <dbReference type="ARBA" id="ARBA00019425"/>
    </source>
</evidence>
<feature type="binding site" description="axial binding residue" evidence="18">
    <location>
        <position position="73"/>
    </location>
    <ligand>
        <name>heme</name>
        <dbReference type="ChEBI" id="CHEBI:30413"/>
        <note>ligand shared with second transmembrane subunit</note>
    </ligand>
    <ligandPart>
        <name>Fe</name>
        <dbReference type="ChEBI" id="CHEBI:18248"/>
    </ligandPart>
</feature>
<evidence type="ECO:0000256" key="15">
    <source>
        <dbReference type="ARBA" id="ARBA00023136"/>
    </source>
</evidence>
<dbReference type="GO" id="GO:0017004">
    <property type="term" value="P:cytochrome complex assembly"/>
    <property type="evidence" value="ECO:0007669"/>
    <property type="project" value="TreeGrafter"/>
</dbReference>
<keyword evidence="14 18" id="KW-0408">Iron</keyword>
<dbReference type="GO" id="GO:0009055">
    <property type="term" value="F:electron transfer activity"/>
    <property type="evidence" value="ECO:0007669"/>
    <property type="project" value="TreeGrafter"/>
</dbReference>
<evidence type="ECO:0000256" key="19">
    <source>
        <dbReference type="SAM" id="Phobius"/>
    </source>
</evidence>
<evidence type="ECO:0000256" key="13">
    <source>
        <dbReference type="ARBA" id="ARBA00022989"/>
    </source>
</evidence>
<evidence type="ECO:0000313" key="20">
    <source>
        <dbReference type="EMBL" id="AXI02145.1"/>
    </source>
</evidence>
<keyword evidence="13 19" id="KW-1133">Transmembrane helix</keyword>
<evidence type="ECO:0000256" key="16">
    <source>
        <dbReference type="PIRNR" id="PIRNR000169"/>
    </source>
</evidence>
<evidence type="ECO:0000256" key="14">
    <source>
        <dbReference type="ARBA" id="ARBA00023004"/>
    </source>
</evidence>
<keyword evidence="21" id="KW-1185">Reference proteome</keyword>
<evidence type="ECO:0000256" key="9">
    <source>
        <dbReference type="ARBA" id="ARBA00022617"/>
    </source>
</evidence>
<evidence type="ECO:0000256" key="6">
    <source>
        <dbReference type="ARBA" id="ARBA00022475"/>
    </source>
</evidence>
<keyword evidence="9 18" id="KW-0349">Heme</keyword>
<evidence type="ECO:0000256" key="2">
    <source>
        <dbReference type="ARBA" id="ARBA00004429"/>
    </source>
</evidence>
<gene>
    <name evidence="20" type="primary">sdhD</name>
    <name evidence="20" type="ORF">HYN46_04320</name>
</gene>
<dbReference type="InterPro" id="IPR000701">
    <property type="entry name" value="SuccDH_FuR_B_TM-su"/>
</dbReference>
<comment type="cofactor">
    <cofactor evidence="18">
        <name>heme</name>
        <dbReference type="ChEBI" id="CHEBI:30413"/>
    </cofactor>
    <text evidence="18">The heme is bound between the two transmembrane subunits.</text>
</comment>
<keyword evidence="15 16" id="KW-0472">Membrane</keyword>
<dbReference type="EMBL" id="CP031222">
    <property type="protein sequence ID" value="AXI02145.1"/>
    <property type="molecule type" value="Genomic_DNA"/>
</dbReference>
<organism evidence="20 21">
    <name type="scientific">Aquirhabdus parva</name>
    <dbReference type="NCBI Taxonomy" id="2283318"/>
    <lineage>
        <taxon>Bacteria</taxon>
        <taxon>Pseudomonadati</taxon>
        <taxon>Pseudomonadota</taxon>
        <taxon>Gammaproteobacteria</taxon>
        <taxon>Moraxellales</taxon>
        <taxon>Moraxellaceae</taxon>
        <taxon>Aquirhabdus</taxon>
    </lineage>
</organism>
<dbReference type="PANTHER" id="PTHR38689:SF1">
    <property type="entry name" value="SUCCINATE DEHYDROGENASE HYDROPHOBIC MEMBRANE ANCHOR SUBUNIT"/>
    <property type="match status" value="1"/>
</dbReference>
<accession>A0A345P4D6</accession>
<comment type="function">
    <text evidence="1 16">Membrane-anchoring subunit of succinate dehydrogenase (SDH).</text>
</comment>
<keyword evidence="11 18" id="KW-0479">Metal-binding</keyword>
<dbReference type="UniPathway" id="UPA00223"/>
<evidence type="ECO:0000256" key="8">
    <source>
        <dbReference type="ARBA" id="ARBA00022532"/>
    </source>
</evidence>
<evidence type="ECO:0000313" key="21">
    <source>
        <dbReference type="Proteomes" id="UP000253940"/>
    </source>
</evidence>
<evidence type="ECO:0000256" key="10">
    <source>
        <dbReference type="ARBA" id="ARBA00022692"/>
    </source>
</evidence>
<evidence type="ECO:0000256" key="1">
    <source>
        <dbReference type="ARBA" id="ARBA00004050"/>
    </source>
</evidence>
<keyword evidence="6 16" id="KW-1003">Cell membrane</keyword>
<dbReference type="AlphaFoldDB" id="A0A345P4D6"/>
<evidence type="ECO:0000256" key="17">
    <source>
        <dbReference type="PIRSR" id="PIRSR000169-1"/>
    </source>
</evidence>
<dbReference type="SUPFAM" id="SSF81343">
    <property type="entry name" value="Fumarate reductase respiratory complex transmembrane subunits"/>
    <property type="match status" value="1"/>
</dbReference>
<dbReference type="KEGG" id="mbah:HYN46_04320"/>
<dbReference type="GO" id="GO:0046872">
    <property type="term" value="F:metal ion binding"/>
    <property type="evidence" value="ECO:0007669"/>
    <property type="project" value="UniProtKB-KW"/>
</dbReference>
<evidence type="ECO:0000256" key="7">
    <source>
        <dbReference type="ARBA" id="ARBA00022519"/>
    </source>
</evidence>
<feature type="transmembrane region" description="Helical" evidence="19">
    <location>
        <begin position="94"/>
        <end position="115"/>
    </location>
</feature>
<dbReference type="PANTHER" id="PTHR38689">
    <property type="entry name" value="SUCCINATE DEHYDROGENASE HYDROPHOBIC MEMBRANE ANCHOR SUBUNIT"/>
    <property type="match status" value="1"/>
</dbReference>
<keyword evidence="5 16" id="KW-0813">Transport</keyword>
<dbReference type="OrthoDB" id="5612767at2"/>
<dbReference type="Proteomes" id="UP000253940">
    <property type="component" value="Chromosome"/>
</dbReference>
<dbReference type="InterPro" id="IPR034804">
    <property type="entry name" value="SQR/QFR_C/D"/>
</dbReference>
<dbReference type="GO" id="GO:0006099">
    <property type="term" value="P:tricarboxylic acid cycle"/>
    <property type="evidence" value="ECO:0007669"/>
    <property type="project" value="UniProtKB-UniRule"/>
</dbReference>
<feature type="transmembrane region" description="Helical" evidence="19">
    <location>
        <begin position="20"/>
        <end position="41"/>
    </location>
</feature>
<evidence type="ECO:0000256" key="12">
    <source>
        <dbReference type="ARBA" id="ARBA00022982"/>
    </source>
</evidence>
<reference evidence="20 21" key="1">
    <citation type="submission" date="2018-07" db="EMBL/GenBank/DDBJ databases">
        <title>Genome sequencing of Moraxellaceae gen. HYN0046.</title>
        <authorList>
            <person name="Kim M."/>
            <person name="Yi H."/>
        </authorList>
    </citation>
    <scope>NUCLEOTIDE SEQUENCE [LARGE SCALE GENOMIC DNA]</scope>
    <source>
        <strain evidence="20 21">HYN0046</strain>
    </source>
</reference>
<keyword evidence="8 16" id="KW-0816">Tricarboxylic acid cycle</keyword>
<comment type="subcellular location">
    <subcellularLocation>
        <location evidence="2 16">Cell inner membrane</location>
        <topology evidence="2 16">Multi-pass membrane protein</topology>
    </subcellularLocation>
</comment>
<keyword evidence="10 19" id="KW-0812">Transmembrane</keyword>
<dbReference type="CDD" id="cd03494">
    <property type="entry name" value="SQR_TypeC_SdhD"/>
    <property type="match status" value="1"/>
</dbReference>
<evidence type="ECO:0000256" key="3">
    <source>
        <dbReference type="ARBA" id="ARBA00005163"/>
    </source>
</evidence>
<dbReference type="GO" id="GO:0005886">
    <property type="term" value="C:plasma membrane"/>
    <property type="evidence" value="ECO:0007669"/>
    <property type="project" value="UniProtKB-SubCell"/>
</dbReference>
<name>A0A345P4D6_9GAMM</name>
<evidence type="ECO:0000256" key="18">
    <source>
        <dbReference type="PIRSR" id="PIRSR000169-2"/>
    </source>
</evidence>
<dbReference type="InterPro" id="IPR014312">
    <property type="entry name" value="Succ_DH_anchor"/>
</dbReference>
<comment type="pathway">
    <text evidence="3 16">Carbohydrate metabolism; tricarboxylic acid cycle.</text>
</comment>
<dbReference type="GO" id="GO:0020037">
    <property type="term" value="F:heme binding"/>
    <property type="evidence" value="ECO:0007669"/>
    <property type="project" value="InterPro"/>
</dbReference>
<keyword evidence="7 16" id="KW-0997">Cell inner membrane</keyword>
<dbReference type="Gene3D" id="1.20.1300.10">
    <property type="entry name" value="Fumarate reductase/succinate dehydrogenase, transmembrane subunit"/>
    <property type="match status" value="1"/>
</dbReference>
<evidence type="ECO:0000256" key="11">
    <source>
        <dbReference type="ARBA" id="ARBA00022723"/>
    </source>
</evidence>
<feature type="binding site" evidence="17">
    <location>
        <position position="85"/>
    </location>
    <ligand>
        <name>a ubiquinone</name>
        <dbReference type="ChEBI" id="CHEBI:16389"/>
    </ligand>
</feature>
<dbReference type="PIRSF" id="PIRSF000169">
    <property type="entry name" value="SDH_D"/>
    <property type="match status" value="1"/>
</dbReference>